<dbReference type="EMBL" id="CP059567">
    <property type="protein sequence ID" value="QMT41636.1"/>
    <property type="molecule type" value="Genomic_DNA"/>
</dbReference>
<dbReference type="InterPro" id="IPR014861">
    <property type="entry name" value="CNP1-like_dom"/>
</dbReference>
<evidence type="ECO:0000259" key="1">
    <source>
        <dbReference type="Pfam" id="PF08750"/>
    </source>
</evidence>
<dbReference type="KEGG" id="nsg:H3L94_07920"/>
<name>A0A7D7NDC7_9NEIS</name>
<sequence length="169" mass="19444">MLALLAALPAAAEDYMPFTERYGHQFENERAWNEAAVTLPDYPEAGRGNWFQLYVNPTYANQAEVLLPLEKAADGSLRYVLAIRSPGGQPNYTYEGIRCHDLHQRPFAFGDNSNRRWIAPRNTQWRLYDNYRTAADPVRGRLMRILCEDGIPRSAEEAEQLLHRFGKRS</sequence>
<evidence type="ECO:0000313" key="3">
    <source>
        <dbReference type="Proteomes" id="UP000514752"/>
    </source>
</evidence>
<proteinExistence type="predicted"/>
<dbReference type="Pfam" id="PF08750">
    <property type="entry name" value="CNP1"/>
    <property type="match status" value="1"/>
</dbReference>
<organism evidence="2 3">
    <name type="scientific">Neisseria shayeganii</name>
    <dbReference type="NCBI Taxonomy" id="607712"/>
    <lineage>
        <taxon>Bacteria</taxon>
        <taxon>Pseudomonadati</taxon>
        <taxon>Pseudomonadota</taxon>
        <taxon>Betaproteobacteria</taxon>
        <taxon>Neisseriales</taxon>
        <taxon>Neisseriaceae</taxon>
        <taxon>Neisseria</taxon>
    </lineage>
</organism>
<feature type="domain" description="CNP1-like uncharacterised" evidence="1">
    <location>
        <begin position="28"/>
        <end position="157"/>
    </location>
</feature>
<dbReference type="Proteomes" id="UP000514752">
    <property type="component" value="Chromosome"/>
</dbReference>
<accession>A0A7D7NDC7</accession>
<dbReference type="AlphaFoldDB" id="A0A7D7NDC7"/>
<protein>
    <recommendedName>
        <fullName evidence="1">CNP1-like uncharacterized domain-containing protein</fullName>
    </recommendedName>
</protein>
<evidence type="ECO:0000313" key="2">
    <source>
        <dbReference type="EMBL" id="QMT41636.1"/>
    </source>
</evidence>
<gene>
    <name evidence="2" type="ORF">H3L94_07920</name>
</gene>
<reference evidence="2 3" key="1">
    <citation type="submission" date="2020-07" db="EMBL/GenBank/DDBJ databases">
        <title>Genomic diversity of species in the Neisseriaceae family.</title>
        <authorList>
            <person name="Vincent A.T."/>
            <person name="Bernet E."/>
            <person name="Veyrier F.J."/>
        </authorList>
    </citation>
    <scope>NUCLEOTIDE SEQUENCE [LARGE SCALE GENOMIC DNA]</scope>
    <source>
        <strain evidence="2 3">DSM 22244</strain>
    </source>
</reference>